<feature type="domain" description="Pseudouridine synthase II N-terminal" evidence="6">
    <location>
        <begin position="51"/>
        <end position="194"/>
    </location>
</feature>
<sequence>MIDSRERDTQRRPSVASEEGDFLLVDKPFGWTSFDVVAKVRNAYTRAGLRRKVGHCGTLDPMASGLLVLASGKKTKQISSLEVLDKGYEATIKLGVMTESHDRETPEYGQVSLEHLTHEEIYHAARQVPGTFLQQPPMHSAVWHNGKRLYELARKGATVKERKAREITVHRFDVTGIELPFVHVTVDVSKGAYIRVIAHEFGQNLGVGGYLSALRRVSVEAYRLDKAFSVEEIIAEIERRGAEEQGR</sequence>
<organism evidence="7">
    <name type="scientific">Prosthecochloris aestuarii</name>
    <dbReference type="NCBI Taxonomy" id="1102"/>
    <lineage>
        <taxon>Bacteria</taxon>
        <taxon>Pseudomonadati</taxon>
        <taxon>Chlorobiota</taxon>
        <taxon>Chlorobiia</taxon>
        <taxon>Chlorobiales</taxon>
        <taxon>Chlorobiaceae</taxon>
        <taxon>Prosthecochloris</taxon>
    </lineage>
</organism>
<dbReference type="NCBIfam" id="TIGR00431">
    <property type="entry name" value="TruB"/>
    <property type="match status" value="1"/>
</dbReference>
<dbReference type="Gene3D" id="3.30.2350.10">
    <property type="entry name" value="Pseudouridine synthase"/>
    <property type="match status" value="1"/>
</dbReference>
<evidence type="ECO:0000313" key="7">
    <source>
        <dbReference type="EMBL" id="HED31487.1"/>
    </source>
</evidence>
<evidence type="ECO:0000259" key="6">
    <source>
        <dbReference type="Pfam" id="PF01509"/>
    </source>
</evidence>
<accession>A0A831STJ8</accession>
<dbReference type="SUPFAM" id="SSF55120">
    <property type="entry name" value="Pseudouridine synthase"/>
    <property type="match status" value="1"/>
</dbReference>
<evidence type="ECO:0000256" key="5">
    <source>
        <dbReference type="HAMAP-Rule" id="MF_01080"/>
    </source>
</evidence>
<dbReference type="GO" id="GO:0031119">
    <property type="term" value="P:tRNA pseudouridine synthesis"/>
    <property type="evidence" value="ECO:0007669"/>
    <property type="project" value="UniProtKB-UniRule"/>
</dbReference>
<feature type="active site" description="Nucleophile" evidence="5">
    <location>
        <position position="60"/>
    </location>
</feature>
<comment type="similarity">
    <text evidence="2 5">Belongs to the pseudouridine synthase TruB family. Type 1 subfamily.</text>
</comment>
<name>A0A831STJ8_PROAE</name>
<dbReference type="AlphaFoldDB" id="A0A831STJ8"/>
<dbReference type="Proteomes" id="UP000886335">
    <property type="component" value="Unassembled WGS sequence"/>
</dbReference>
<reference evidence="7" key="1">
    <citation type="journal article" date="2020" name="mSystems">
        <title>Genome- and Community-Level Interaction Insights into Carbon Utilization and Element Cycling Functions of Hydrothermarchaeota in Hydrothermal Sediment.</title>
        <authorList>
            <person name="Zhou Z."/>
            <person name="Liu Y."/>
            <person name="Xu W."/>
            <person name="Pan J."/>
            <person name="Luo Z.H."/>
            <person name="Li M."/>
        </authorList>
    </citation>
    <scope>NUCLEOTIDE SEQUENCE [LARGE SCALE GENOMIC DNA]</scope>
    <source>
        <strain evidence="7">SpSt-1181</strain>
    </source>
</reference>
<keyword evidence="4 5" id="KW-0413">Isomerase</keyword>
<dbReference type="GO" id="GO:1990481">
    <property type="term" value="P:mRNA pseudouridine synthesis"/>
    <property type="evidence" value="ECO:0007669"/>
    <property type="project" value="TreeGrafter"/>
</dbReference>
<dbReference type="InterPro" id="IPR002501">
    <property type="entry name" value="PsdUridine_synth_N"/>
</dbReference>
<dbReference type="PANTHER" id="PTHR13767">
    <property type="entry name" value="TRNA-PSEUDOURIDINE SYNTHASE"/>
    <property type="match status" value="1"/>
</dbReference>
<dbReference type="EMBL" id="DSBW01000161">
    <property type="protein sequence ID" value="HED31487.1"/>
    <property type="molecule type" value="Genomic_DNA"/>
</dbReference>
<dbReference type="PANTHER" id="PTHR13767:SF2">
    <property type="entry name" value="PSEUDOURIDYLATE SYNTHASE TRUB1"/>
    <property type="match status" value="1"/>
</dbReference>
<evidence type="ECO:0000256" key="1">
    <source>
        <dbReference type="ARBA" id="ARBA00000385"/>
    </source>
</evidence>
<dbReference type="EC" id="5.4.99.25" evidence="5"/>
<evidence type="ECO:0000256" key="2">
    <source>
        <dbReference type="ARBA" id="ARBA00005642"/>
    </source>
</evidence>
<dbReference type="GO" id="GO:0003723">
    <property type="term" value="F:RNA binding"/>
    <property type="evidence" value="ECO:0007669"/>
    <property type="project" value="InterPro"/>
</dbReference>
<dbReference type="HAMAP" id="MF_01080">
    <property type="entry name" value="TruB_bact"/>
    <property type="match status" value="1"/>
</dbReference>
<gene>
    <name evidence="5 7" type="primary">truB</name>
    <name evidence="7" type="ORF">ENN50_07380</name>
</gene>
<dbReference type="Pfam" id="PF01509">
    <property type="entry name" value="TruB_N"/>
    <property type="match status" value="1"/>
</dbReference>
<evidence type="ECO:0000256" key="3">
    <source>
        <dbReference type="ARBA" id="ARBA00022694"/>
    </source>
</evidence>
<comment type="function">
    <text evidence="5">Responsible for synthesis of pseudouridine from uracil-55 in the psi GC loop of transfer RNAs.</text>
</comment>
<evidence type="ECO:0000256" key="4">
    <source>
        <dbReference type="ARBA" id="ARBA00023235"/>
    </source>
</evidence>
<dbReference type="InterPro" id="IPR014780">
    <property type="entry name" value="tRNA_psdUridine_synth_TruB"/>
</dbReference>
<dbReference type="InterPro" id="IPR020103">
    <property type="entry name" value="PsdUridine_synth_cat_dom_sf"/>
</dbReference>
<dbReference type="GO" id="GO:0160148">
    <property type="term" value="F:tRNA pseudouridine(55) synthase activity"/>
    <property type="evidence" value="ECO:0007669"/>
    <property type="project" value="UniProtKB-EC"/>
</dbReference>
<protein>
    <recommendedName>
        <fullName evidence="5">tRNA pseudouridine synthase B</fullName>
        <ecNumber evidence="5">5.4.99.25</ecNumber>
    </recommendedName>
    <alternativeName>
        <fullName evidence="5">tRNA pseudouridine(55) synthase</fullName>
        <shortName evidence="5">Psi55 synthase</shortName>
    </alternativeName>
    <alternativeName>
        <fullName evidence="5">tRNA pseudouridylate synthase</fullName>
    </alternativeName>
    <alternativeName>
        <fullName evidence="5">tRNA-uridine isomerase</fullName>
    </alternativeName>
</protein>
<comment type="catalytic activity">
    <reaction evidence="1 5">
        <text>uridine(55) in tRNA = pseudouridine(55) in tRNA</text>
        <dbReference type="Rhea" id="RHEA:42532"/>
        <dbReference type="Rhea" id="RHEA-COMP:10101"/>
        <dbReference type="Rhea" id="RHEA-COMP:10102"/>
        <dbReference type="ChEBI" id="CHEBI:65314"/>
        <dbReference type="ChEBI" id="CHEBI:65315"/>
        <dbReference type="EC" id="5.4.99.25"/>
    </reaction>
</comment>
<proteinExistence type="inferred from homology"/>
<keyword evidence="3 5" id="KW-0819">tRNA processing</keyword>
<comment type="caution">
    <text evidence="7">The sequence shown here is derived from an EMBL/GenBank/DDBJ whole genome shotgun (WGS) entry which is preliminary data.</text>
</comment>